<dbReference type="RefSeq" id="WP_184019722.1">
    <property type="nucleotide sequence ID" value="NZ_JACHFD010000013.1"/>
</dbReference>
<keyword evidence="2" id="KW-1133">Transmembrane helix</keyword>
<keyword evidence="2" id="KW-0812">Transmembrane</keyword>
<dbReference type="EMBL" id="JACHFD010000013">
    <property type="protein sequence ID" value="MBB5352575.1"/>
    <property type="molecule type" value="Genomic_DNA"/>
</dbReference>
<comment type="caution">
    <text evidence="3">The sequence shown here is derived from an EMBL/GenBank/DDBJ whole genome shotgun (WGS) entry which is preliminary data.</text>
</comment>
<dbReference type="AlphaFoldDB" id="A0A840V3K0"/>
<gene>
    <name evidence="3" type="ORF">HNR46_002821</name>
</gene>
<evidence type="ECO:0000313" key="4">
    <source>
        <dbReference type="Proteomes" id="UP000557717"/>
    </source>
</evidence>
<evidence type="ECO:0000256" key="2">
    <source>
        <dbReference type="SAM" id="Phobius"/>
    </source>
</evidence>
<evidence type="ECO:0000256" key="1">
    <source>
        <dbReference type="SAM" id="MobiDB-lite"/>
    </source>
</evidence>
<proteinExistence type="predicted"/>
<dbReference type="Proteomes" id="UP000557717">
    <property type="component" value="Unassembled WGS sequence"/>
</dbReference>
<accession>A0A840V3K0</accession>
<sequence length="322" mass="35869">MLKLPVEGDALPPLVVERVQAPEADSVPMMHHRPGKRSDEFDETFSRREPVDRLVKRIVVATALTMVAVLFWGLLWSRGKHAETVDSGDGSALLPPAPERMEAAPRKRESSQLAKVEIGDLEPAIRGVFENDSGDPSAWLLHAETSLSRFRGEPGGERQMGTLKEIHWSVPFAASGEHIGVAVQNGDYEGFCVWLAQQDGRWKVDWESTVGWSPKTFEALTQERPTEPVAMRVRVLKSNYYNFAFADDDAWQCFRIESANGEDYLYGYAEAGSLTARTLNAVQKERNAVTLSIRFPEGSDNPRQVIIDSVISESWVADIDSP</sequence>
<keyword evidence="2" id="KW-0472">Membrane</keyword>
<protein>
    <submittedName>
        <fullName evidence="3">YD repeat-containing protein</fullName>
    </submittedName>
</protein>
<feature type="region of interest" description="Disordered" evidence="1">
    <location>
        <begin position="84"/>
        <end position="109"/>
    </location>
</feature>
<feature type="transmembrane region" description="Helical" evidence="2">
    <location>
        <begin position="54"/>
        <end position="76"/>
    </location>
</feature>
<name>A0A840V3K0_9BACT</name>
<reference evidence="3 4" key="1">
    <citation type="submission" date="2020-08" db="EMBL/GenBank/DDBJ databases">
        <title>Genomic Encyclopedia of Type Strains, Phase IV (KMG-IV): sequencing the most valuable type-strain genomes for metagenomic binning, comparative biology and taxonomic classification.</title>
        <authorList>
            <person name="Goeker M."/>
        </authorList>
    </citation>
    <scope>NUCLEOTIDE SEQUENCE [LARGE SCALE GENOMIC DNA]</scope>
    <source>
        <strain evidence="3 4">YC6886</strain>
    </source>
</reference>
<feature type="compositionally biased region" description="Basic and acidic residues" evidence="1">
    <location>
        <begin position="99"/>
        <end position="109"/>
    </location>
</feature>
<organism evidence="3 4">
    <name type="scientific">Haloferula luteola</name>
    <dbReference type="NCBI Taxonomy" id="595692"/>
    <lineage>
        <taxon>Bacteria</taxon>
        <taxon>Pseudomonadati</taxon>
        <taxon>Verrucomicrobiota</taxon>
        <taxon>Verrucomicrobiia</taxon>
        <taxon>Verrucomicrobiales</taxon>
        <taxon>Verrucomicrobiaceae</taxon>
        <taxon>Haloferula</taxon>
    </lineage>
</organism>
<keyword evidence="4" id="KW-1185">Reference proteome</keyword>
<evidence type="ECO:0000313" key="3">
    <source>
        <dbReference type="EMBL" id="MBB5352575.1"/>
    </source>
</evidence>